<comment type="caution">
    <text evidence="1">The sequence shown here is derived from an EMBL/GenBank/DDBJ whole genome shotgun (WGS) entry which is preliminary data.</text>
</comment>
<name>A0A392T384_9FABA</name>
<keyword evidence="2" id="KW-1185">Reference proteome</keyword>
<proteinExistence type="predicted"/>
<evidence type="ECO:0000313" key="2">
    <source>
        <dbReference type="Proteomes" id="UP000265520"/>
    </source>
</evidence>
<dbReference type="Proteomes" id="UP000265520">
    <property type="component" value="Unassembled WGS sequence"/>
</dbReference>
<evidence type="ECO:0000313" key="1">
    <source>
        <dbReference type="EMBL" id="MCI54616.1"/>
    </source>
</evidence>
<dbReference type="EMBL" id="LXQA010482162">
    <property type="protein sequence ID" value="MCI54616.1"/>
    <property type="molecule type" value="Genomic_DNA"/>
</dbReference>
<organism evidence="1 2">
    <name type="scientific">Trifolium medium</name>
    <dbReference type="NCBI Taxonomy" id="97028"/>
    <lineage>
        <taxon>Eukaryota</taxon>
        <taxon>Viridiplantae</taxon>
        <taxon>Streptophyta</taxon>
        <taxon>Embryophyta</taxon>
        <taxon>Tracheophyta</taxon>
        <taxon>Spermatophyta</taxon>
        <taxon>Magnoliopsida</taxon>
        <taxon>eudicotyledons</taxon>
        <taxon>Gunneridae</taxon>
        <taxon>Pentapetalae</taxon>
        <taxon>rosids</taxon>
        <taxon>fabids</taxon>
        <taxon>Fabales</taxon>
        <taxon>Fabaceae</taxon>
        <taxon>Papilionoideae</taxon>
        <taxon>50 kb inversion clade</taxon>
        <taxon>NPAAA clade</taxon>
        <taxon>Hologalegina</taxon>
        <taxon>IRL clade</taxon>
        <taxon>Trifolieae</taxon>
        <taxon>Trifolium</taxon>
    </lineage>
</organism>
<reference evidence="1 2" key="1">
    <citation type="journal article" date="2018" name="Front. Plant Sci.">
        <title>Red Clover (Trifolium pratense) and Zigzag Clover (T. medium) - A Picture of Genomic Similarities and Differences.</title>
        <authorList>
            <person name="Dluhosova J."/>
            <person name="Istvanek J."/>
            <person name="Nedelnik J."/>
            <person name="Repkova J."/>
        </authorList>
    </citation>
    <scope>NUCLEOTIDE SEQUENCE [LARGE SCALE GENOMIC DNA]</scope>
    <source>
        <strain evidence="2">cv. 10/8</strain>
        <tissue evidence="1">Leaf</tissue>
    </source>
</reference>
<feature type="non-terminal residue" evidence="1">
    <location>
        <position position="1"/>
    </location>
</feature>
<sequence>VCYESILALRLADVSFLFSSLWLKAFLSPQTLISSSVDVASKF</sequence>
<accession>A0A392T384</accession>
<dbReference type="AlphaFoldDB" id="A0A392T384"/>
<protein>
    <submittedName>
        <fullName evidence="1">Uncharacterized protein</fullName>
    </submittedName>
</protein>